<dbReference type="AlphaFoldDB" id="A0A4R6BMW7"/>
<dbReference type="Proteomes" id="UP000295328">
    <property type="component" value="Unassembled WGS sequence"/>
</dbReference>
<dbReference type="InterPro" id="IPR004772">
    <property type="entry name" value="TrkH"/>
</dbReference>
<keyword evidence="7 10" id="KW-1133">Transmembrane helix</keyword>
<proteinExistence type="predicted"/>
<feature type="transmembrane region" description="Helical" evidence="10">
    <location>
        <begin position="220"/>
        <end position="241"/>
    </location>
</feature>
<evidence type="ECO:0000256" key="3">
    <source>
        <dbReference type="ARBA" id="ARBA00022475"/>
    </source>
</evidence>
<dbReference type="GO" id="GO:0005886">
    <property type="term" value="C:plasma membrane"/>
    <property type="evidence" value="ECO:0007669"/>
    <property type="project" value="UniProtKB-SubCell"/>
</dbReference>
<reference evidence="11 12" key="1">
    <citation type="submission" date="2019-01" db="EMBL/GenBank/DDBJ databases">
        <title>Draft genome sequences of the type strains of six Macrococcus species.</title>
        <authorList>
            <person name="Mazhar S."/>
            <person name="Altermann E."/>
            <person name="Hill C."/>
            <person name="Mcauliffe O."/>
        </authorList>
    </citation>
    <scope>NUCLEOTIDE SEQUENCE [LARGE SCALE GENOMIC DNA]</scope>
    <source>
        <strain evidence="11 12">CCM4809</strain>
    </source>
</reference>
<evidence type="ECO:0000256" key="5">
    <source>
        <dbReference type="ARBA" id="ARBA00022692"/>
    </source>
</evidence>
<evidence type="ECO:0000256" key="1">
    <source>
        <dbReference type="ARBA" id="ARBA00004651"/>
    </source>
</evidence>
<keyword evidence="4" id="KW-0633">Potassium transport</keyword>
<feature type="transmembrane region" description="Helical" evidence="10">
    <location>
        <begin position="121"/>
        <end position="142"/>
    </location>
</feature>
<feature type="transmembrane region" description="Helical" evidence="10">
    <location>
        <begin position="286"/>
        <end position="319"/>
    </location>
</feature>
<evidence type="ECO:0000256" key="9">
    <source>
        <dbReference type="ARBA" id="ARBA00023136"/>
    </source>
</evidence>
<protein>
    <submittedName>
        <fullName evidence="11">Ktr system potassium transporter B</fullName>
    </submittedName>
</protein>
<dbReference type="NCBIfam" id="TIGR00933">
    <property type="entry name" value="2a38"/>
    <property type="match status" value="1"/>
</dbReference>
<dbReference type="OrthoDB" id="9810952at2"/>
<keyword evidence="8" id="KW-0406">Ion transport</keyword>
<organism evidence="11 12">
    <name type="scientific">Macrococcus hajekii</name>
    <dbReference type="NCBI Taxonomy" id="198482"/>
    <lineage>
        <taxon>Bacteria</taxon>
        <taxon>Bacillati</taxon>
        <taxon>Bacillota</taxon>
        <taxon>Bacilli</taxon>
        <taxon>Bacillales</taxon>
        <taxon>Staphylococcaceae</taxon>
        <taxon>Macrococcus</taxon>
    </lineage>
</organism>
<keyword evidence="2" id="KW-0813">Transport</keyword>
<feature type="transmembrane region" description="Helical" evidence="10">
    <location>
        <begin position="39"/>
        <end position="58"/>
    </location>
</feature>
<accession>A0A4R6BMW7</accession>
<evidence type="ECO:0000256" key="7">
    <source>
        <dbReference type="ARBA" id="ARBA00022989"/>
    </source>
</evidence>
<name>A0A4R6BMW7_9STAP</name>
<evidence type="ECO:0000256" key="6">
    <source>
        <dbReference type="ARBA" id="ARBA00022958"/>
    </source>
</evidence>
<feature type="transmembrane region" description="Helical" evidence="10">
    <location>
        <begin position="339"/>
        <end position="362"/>
    </location>
</feature>
<evidence type="ECO:0000256" key="2">
    <source>
        <dbReference type="ARBA" id="ARBA00022448"/>
    </source>
</evidence>
<gene>
    <name evidence="11" type="ORF">ERX37_03055</name>
</gene>
<evidence type="ECO:0000256" key="10">
    <source>
        <dbReference type="SAM" id="Phobius"/>
    </source>
</evidence>
<keyword evidence="5 10" id="KW-0812">Transmembrane</keyword>
<feature type="transmembrane region" description="Helical" evidence="10">
    <location>
        <begin position="64"/>
        <end position="94"/>
    </location>
</feature>
<feature type="transmembrane region" description="Helical" evidence="10">
    <location>
        <begin position="368"/>
        <end position="388"/>
    </location>
</feature>
<evidence type="ECO:0000313" key="12">
    <source>
        <dbReference type="Proteomes" id="UP000295328"/>
    </source>
</evidence>
<keyword evidence="12" id="KW-1185">Reference proteome</keyword>
<dbReference type="PANTHER" id="PTHR32024">
    <property type="entry name" value="TRK SYSTEM POTASSIUM UPTAKE PROTEIN TRKG-RELATED"/>
    <property type="match status" value="1"/>
</dbReference>
<evidence type="ECO:0000256" key="4">
    <source>
        <dbReference type="ARBA" id="ARBA00022538"/>
    </source>
</evidence>
<dbReference type="GO" id="GO:0015379">
    <property type="term" value="F:potassium:chloride symporter activity"/>
    <property type="evidence" value="ECO:0007669"/>
    <property type="project" value="InterPro"/>
</dbReference>
<dbReference type="Pfam" id="PF02386">
    <property type="entry name" value="TrkH"/>
    <property type="match status" value="1"/>
</dbReference>
<comment type="subcellular location">
    <subcellularLocation>
        <location evidence="1">Cell membrane</location>
        <topology evidence="1">Multi-pass membrane protein</topology>
    </subcellularLocation>
</comment>
<dbReference type="InterPro" id="IPR003445">
    <property type="entry name" value="Cat_transpt"/>
</dbReference>
<dbReference type="RefSeq" id="WP_133429166.1">
    <property type="nucleotide sequence ID" value="NZ_BMCC01000002.1"/>
</dbReference>
<evidence type="ECO:0000313" key="11">
    <source>
        <dbReference type="EMBL" id="TDM03078.1"/>
    </source>
</evidence>
<keyword evidence="9 10" id="KW-0472">Membrane</keyword>
<dbReference type="EMBL" id="SCWE01000001">
    <property type="protein sequence ID" value="TDM03078.1"/>
    <property type="molecule type" value="Genomic_DNA"/>
</dbReference>
<comment type="caution">
    <text evidence="11">The sequence shown here is derived from an EMBL/GenBank/DDBJ whole genome shotgun (WGS) entry which is preliminary data.</text>
</comment>
<keyword evidence="6" id="KW-0630">Potassium</keyword>
<feature type="transmembrane region" description="Helical" evidence="10">
    <location>
        <begin position="6"/>
        <end position="27"/>
    </location>
</feature>
<dbReference type="PANTHER" id="PTHR32024:SF1">
    <property type="entry name" value="KTR SYSTEM POTASSIUM UPTAKE PROTEIN B"/>
    <property type="match status" value="1"/>
</dbReference>
<sequence length="438" mass="48287">MKKKKFNPYIIILLSFVITLLIGTLLLCLPISQKSPVALIDHFFIATSAFTVTGLSTIDITADYTYFGLTIIMLLIQIGGLGIVTLGMVIFILIGRKVGLKNRFLISEALNQTSIGGILRLVKIVLFISLMFEGAGTFLLSIEWVPEYGLLEGFYRSLFTSVSAFNNAGFALNSDNMVSYQTNPAVNFIVTTLIILGGLGFTVFIDLYNKKTFTALRVHTKIMLIGTLIINTVATALIFLLEMNNMKTLGGHHYFDQFQMAYFQAITTRTAGFNSIDIGSMNTDSLLLMMLLMFIGGGSTSVAGGIKLTTAAMILFGTLSYIKGQEEINIFRRAIEFKFLLRSFAIVVLSSAIIFIITFLLVQVEPELPFLSLFFEVVSAFGTVGLTMGITAKLSLLGKLLIILMMMIGKIGVLTIVFTFSKPKKQHYHYPKQDILTG</sequence>
<keyword evidence="3" id="KW-1003">Cell membrane</keyword>
<feature type="transmembrane region" description="Helical" evidence="10">
    <location>
        <begin position="185"/>
        <end position="208"/>
    </location>
</feature>
<feature type="transmembrane region" description="Helical" evidence="10">
    <location>
        <begin position="400"/>
        <end position="420"/>
    </location>
</feature>
<evidence type="ECO:0000256" key="8">
    <source>
        <dbReference type="ARBA" id="ARBA00023065"/>
    </source>
</evidence>